<evidence type="ECO:0000313" key="3">
    <source>
        <dbReference type="Proteomes" id="UP001165065"/>
    </source>
</evidence>
<reference evidence="3" key="1">
    <citation type="journal article" date="2023" name="Commun. Biol.">
        <title>Genome analysis of Parmales, the sister group of diatoms, reveals the evolutionary specialization of diatoms from phago-mixotrophs to photoautotrophs.</title>
        <authorList>
            <person name="Ban H."/>
            <person name="Sato S."/>
            <person name="Yoshikawa S."/>
            <person name="Yamada K."/>
            <person name="Nakamura Y."/>
            <person name="Ichinomiya M."/>
            <person name="Sato N."/>
            <person name="Blanc-Mathieu R."/>
            <person name="Endo H."/>
            <person name="Kuwata A."/>
            <person name="Ogata H."/>
        </authorList>
    </citation>
    <scope>NUCLEOTIDE SEQUENCE [LARGE SCALE GENOMIC DNA]</scope>
</reference>
<organism evidence="2 3">
    <name type="scientific">Triparma columacea</name>
    <dbReference type="NCBI Taxonomy" id="722753"/>
    <lineage>
        <taxon>Eukaryota</taxon>
        <taxon>Sar</taxon>
        <taxon>Stramenopiles</taxon>
        <taxon>Ochrophyta</taxon>
        <taxon>Bolidophyceae</taxon>
        <taxon>Parmales</taxon>
        <taxon>Triparmaceae</taxon>
        <taxon>Triparma</taxon>
    </lineage>
</organism>
<protein>
    <submittedName>
        <fullName evidence="2">Uncharacterized protein</fullName>
    </submittedName>
</protein>
<feature type="compositionally biased region" description="Acidic residues" evidence="1">
    <location>
        <begin position="121"/>
        <end position="132"/>
    </location>
</feature>
<comment type="caution">
    <text evidence="2">The sequence shown here is derived from an EMBL/GenBank/DDBJ whole genome shotgun (WGS) entry which is preliminary data.</text>
</comment>
<name>A0A9W7LCS1_9STRA</name>
<evidence type="ECO:0000256" key="1">
    <source>
        <dbReference type="SAM" id="MobiDB-lite"/>
    </source>
</evidence>
<feature type="region of interest" description="Disordered" evidence="1">
    <location>
        <begin position="55"/>
        <end position="148"/>
    </location>
</feature>
<feature type="compositionally biased region" description="Low complexity" evidence="1">
    <location>
        <begin position="10"/>
        <end position="20"/>
    </location>
</feature>
<proteinExistence type="predicted"/>
<dbReference type="Proteomes" id="UP001165065">
    <property type="component" value="Unassembled WGS sequence"/>
</dbReference>
<keyword evidence="3" id="KW-1185">Reference proteome</keyword>
<gene>
    <name evidence="2" type="ORF">TrCOL_g9285</name>
</gene>
<dbReference type="OrthoDB" id="10446621at2759"/>
<feature type="region of interest" description="Disordered" evidence="1">
    <location>
        <begin position="1"/>
        <end position="41"/>
    </location>
</feature>
<evidence type="ECO:0000313" key="2">
    <source>
        <dbReference type="EMBL" id="GMI45774.1"/>
    </source>
</evidence>
<feature type="region of interest" description="Disordered" evidence="1">
    <location>
        <begin position="263"/>
        <end position="285"/>
    </location>
</feature>
<feature type="compositionally biased region" description="Basic residues" evidence="1">
    <location>
        <begin position="79"/>
        <end position="93"/>
    </location>
</feature>
<sequence length="285" mass="30872">MPSPSKPKTPKSSKPSPSTSRKTKASAKKDPDADSTPEVNIKALTLSIAVGDLMRNFDPNEPEKVLDLPPCLTPTTSMAKKKKNKDSKKKGKKSGTPDSSQPPTPTSSSALQSELSIPSGDGDDPVETDAEPSDVRLSPLLSEKRPSLLSPISEQRRLGYNASELDHSMLRDTLVRVSPTFMNAGETTESYLDKATDLLSTFSSNEIQTLDVKFMRGREPTKTMRILAKENDARKVELSALDKEKGKKSNAFVMGSKRINVAEHLGSPRSTLTQAEDEASEASVT</sequence>
<dbReference type="EMBL" id="BRYA01000264">
    <property type="protein sequence ID" value="GMI45774.1"/>
    <property type="molecule type" value="Genomic_DNA"/>
</dbReference>
<dbReference type="AlphaFoldDB" id="A0A9W7LCS1"/>
<accession>A0A9W7LCS1</accession>
<feature type="compositionally biased region" description="Acidic residues" evidence="1">
    <location>
        <begin position="275"/>
        <end position="285"/>
    </location>
</feature>